<dbReference type="PROSITE" id="PS50125">
    <property type="entry name" value="GUANYLATE_CYCLASE_2"/>
    <property type="match status" value="1"/>
</dbReference>
<dbReference type="SMART" id="SM00044">
    <property type="entry name" value="CYCc"/>
    <property type="match status" value="1"/>
</dbReference>
<evidence type="ECO:0000256" key="4">
    <source>
        <dbReference type="ARBA" id="ARBA00022692"/>
    </source>
</evidence>
<dbReference type="SUPFAM" id="SSF48452">
    <property type="entry name" value="TPR-like"/>
    <property type="match status" value="1"/>
</dbReference>
<comment type="subcellular location">
    <subcellularLocation>
        <location evidence="1">Cell envelope</location>
    </subcellularLocation>
</comment>
<dbReference type="Pfam" id="PF00672">
    <property type="entry name" value="HAMP"/>
    <property type="match status" value="1"/>
</dbReference>
<dbReference type="Gene3D" id="1.25.40.10">
    <property type="entry name" value="Tetratricopeptide repeat domain"/>
    <property type="match status" value="1"/>
</dbReference>
<proteinExistence type="inferred from homology"/>
<gene>
    <name evidence="11" type="ordered locus">STHERM_c01070</name>
</gene>
<dbReference type="eggNOG" id="COG2114">
    <property type="taxonomic scope" value="Bacteria"/>
</dbReference>
<dbReference type="PANTHER" id="PTHR43081:SF1">
    <property type="entry name" value="ADENYLATE CYCLASE, TERMINAL-DIFFERENTIATION SPECIFIC"/>
    <property type="match status" value="1"/>
</dbReference>
<dbReference type="InterPro" id="IPR001054">
    <property type="entry name" value="A/G_cyclase"/>
</dbReference>
<dbReference type="PANTHER" id="PTHR43081">
    <property type="entry name" value="ADENYLATE CYCLASE, TERMINAL-DIFFERENTIATION SPECIFIC-RELATED"/>
    <property type="match status" value="1"/>
</dbReference>
<keyword evidence="11" id="KW-0456">Lyase</keyword>
<keyword evidence="3" id="KW-1003">Cell membrane</keyword>
<reference key="1">
    <citation type="submission" date="2009-08" db="EMBL/GenBank/DDBJ databases">
        <title>The genome sequence of Spirochaeta thermophila DSM6192.</title>
        <authorList>
            <person name="Angelov A."/>
            <person name="Mientus M."/>
            <person name="Wittenberg S."/>
            <person name="Lehmann R."/>
            <person name="Liesegang H."/>
            <person name="Daniel R."/>
            <person name="Liebl W."/>
        </authorList>
    </citation>
    <scope>NUCLEOTIDE SEQUENCE</scope>
    <source>
        <strain>DSM 6192</strain>
    </source>
</reference>
<evidence type="ECO:0000313" key="11">
    <source>
        <dbReference type="EMBL" id="ADN01083.1"/>
    </source>
</evidence>
<dbReference type="CDD" id="cd07302">
    <property type="entry name" value="CHD"/>
    <property type="match status" value="1"/>
</dbReference>
<keyword evidence="6 8" id="KW-0472">Membrane</keyword>
<evidence type="ECO:0000256" key="6">
    <source>
        <dbReference type="ARBA" id="ARBA00023136"/>
    </source>
</evidence>
<evidence type="ECO:0000256" key="8">
    <source>
        <dbReference type="SAM" id="Phobius"/>
    </source>
</evidence>
<dbReference type="GO" id="GO:0030313">
    <property type="term" value="C:cell envelope"/>
    <property type="evidence" value="ECO:0007669"/>
    <property type="project" value="UniProtKB-SubCell"/>
</dbReference>
<keyword evidence="7" id="KW-0802">TPR repeat</keyword>
<dbReference type="GO" id="GO:0035556">
    <property type="term" value="P:intracellular signal transduction"/>
    <property type="evidence" value="ECO:0007669"/>
    <property type="project" value="InterPro"/>
</dbReference>
<evidence type="ECO:0000256" key="3">
    <source>
        <dbReference type="ARBA" id="ARBA00022475"/>
    </source>
</evidence>
<feature type="domain" description="HAMP" evidence="10">
    <location>
        <begin position="196"/>
        <end position="249"/>
    </location>
</feature>
<dbReference type="RefSeq" id="WP_013312924.1">
    <property type="nucleotide sequence ID" value="NC_014484.1"/>
</dbReference>
<dbReference type="Proteomes" id="UP000001296">
    <property type="component" value="Chromosome"/>
</dbReference>
<dbReference type="GO" id="GO:0006171">
    <property type="term" value="P:cAMP biosynthetic process"/>
    <property type="evidence" value="ECO:0007669"/>
    <property type="project" value="TreeGrafter"/>
</dbReference>
<dbReference type="GO" id="GO:0016020">
    <property type="term" value="C:membrane"/>
    <property type="evidence" value="ECO:0007669"/>
    <property type="project" value="InterPro"/>
</dbReference>
<dbReference type="SMART" id="SM00304">
    <property type="entry name" value="HAMP"/>
    <property type="match status" value="1"/>
</dbReference>
<organism evidence="11 12">
    <name type="scientific">Winmispira thermophila (strain ATCC 49972 / DSM 6192 / RI 19.B1)</name>
    <name type="common">Spirochaeta thermophila</name>
    <dbReference type="NCBI Taxonomy" id="665571"/>
    <lineage>
        <taxon>Bacteria</taxon>
        <taxon>Pseudomonadati</taxon>
        <taxon>Spirochaetota</taxon>
        <taxon>Spirochaetia</taxon>
        <taxon>Winmispirales</taxon>
        <taxon>Winmispiraceae</taxon>
        <taxon>Winmispira</taxon>
    </lineage>
</organism>
<reference evidence="11 12" key="2">
    <citation type="journal article" date="2010" name="J. Bacteriol.">
        <title>Genome sequence of the polysaccharide-degrading, thermophilic anaerobe Spirochaeta thermophila DSM 6192.</title>
        <authorList>
            <person name="Angelov A."/>
            <person name="Liebl S."/>
            <person name="Ballschmiter M."/>
            <person name="Bomeke M."/>
            <person name="Lehmann R."/>
            <person name="Liesegang H."/>
            <person name="Daniel R."/>
            <person name="Liebl W."/>
        </authorList>
    </citation>
    <scope>NUCLEOTIDE SEQUENCE [LARGE SCALE GENOMIC DNA]</scope>
    <source>
        <strain evidence="12">ATCC 49972 / DSM 6192 / RI 19.B1</strain>
    </source>
</reference>
<feature type="domain" description="Guanylate cyclase" evidence="9">
    <location>
        <begin position="300"/>
        <end position="432"/>
    </location>
</feature>
<evidence type="ECO:0000259" key="10">
    <source>
        <dbReference type="PROSITE" id="PS50885"/>
    </source>
</evidence>
<dbReference type="PROSITE" id="PS50005">
    <property type="entry name" value="TPR"/>
    <property type="match status" value="1"/>
</dbReference>
<dbReference type="InterPro" id="IPR019734">
    <property type="entry name" value="TPR_rpt"/>
</dbReference>
<protein>
    <submittedName>
        <fullName evidence="11">Adenylate cyclase</fullName>
        <ecNumber evidence="11">4.6.1.1</ecNumber>
    </submittedName>
</protein>
<evidence type="ECO:0000256" key="7">
    <source>
        <dbReference type="PROSITE-ProRule" id="PRU00339"/>
    </source>
</evidence>
<dbReference type="SUPFAM" id="SSF158472">
    <property type="entry name" value="HAMP domain-like"/>
    <property type="match status" value="1"/>
</dbReference>
<dbReference type="KEGG" id="sta:STHERM_c01070"/>
<dbReference type="PROSITE" id="PS50885">
    <property type="entry name" value="HAMP"/>
    <property type="match status" value="1"/>
</dbReference>
<dbReference type="InterPro" id="IPR050697">
    <property type="entry name" value="Adenylyl/Guanylyl_Cyclase_3/4"/>
</dbReference>
<dbReference type="InterPro" id="IPR003660">
    <property type="entry name" value="HAMP_dom"/>
</dbReference>
<dbReference type="EMBL" id="CP001698">
    <property type="protein sequence ID" value="ADN01083.1"/>
    <property type="molecule type" value="Genomic_DNA"/>
</dbReference>
<evidence type="ECO:0000313" key="12">
    <source>
        <dbReference type="Proteomes" id="UP000001296"/>
    </source>
</evidence>
<dbReference type="EC" id="4.6.1.1" evidence="11"/>
<dbReference type="AlphaFoldDB" id="E0RU27"/>
<evidence type="ECO:0000256" key="1">
    <source>
        <dbReference type="ARBA" id="ARBA00004196"/>
    </source>
</evidence>
<dbReference type="Gene3D" id="6.10.340.10">
    <property type="match status" value="1"/>
</dbReference>
<dbReference type="FunFam" id="3.30.70.1230:FF:000016">
    <property type="entry name" value="Adenylate/guanylate cyclase domain-containing protein"/>
    <property type="match status" value="1"/>
</dbReference>
<evidence type="ECO:0000256" key="5">
    <source>
        <dbReference type="ARBA" id="ARBA00022989"/>
    </source>
</evidence>
<evidence type="ECO:0000256" key="2">
    <source>
        <dbReference type="ARBA" id="ARBA00005381"/>
    </source>
</evidence>
<name>E0RU27_WINT6</name>
<dbReference type="GO" id="GO:0004016">
    <property type="term" value="F:adenylate cyclase activity"/>
    <property type="evidence" value="ECO:0007669"/>
    <property type="project" value="UniProtKB-EC"/>
</dbReference>
<keyword evidence="5 8" id="KW-1133">Transmembrane helix</keyword>
<dbReference type="InterPro" id="IPR029787">
    <property type="entry name" value="Nucleotide_cyclase"/>
</dbReference>
<feature type="transmembrane region" description="Helical" evidence="8">
    <location>
        <begin position="177"/>
        <end position="199"/>
    </location>
</feature>
<comment type="similarity">
    <text evidence="2">Belongs to the adenylyl cyclase class-3 family.</text>
</comment>
<dbReference type="InterPro" id="IPR011990">
    <property type="entry name" value="TPR-like_helical_dom_sf"/>
</dbReference>
<sequence length="553" mass="62935">MSIRIKVVLVIIPILVLSLLIAGLSSYFFATSGITRIAREFLGFKADELEKYMLTQWQVLVESGLSDRPEMRAATQEGMASFAATLIRSTTELILAVDGDGALAFSTSPVELTPEEWDTIREVFETGRAEGFFTLRLGDTERVGRGFFFEPFSWYVVLTEARTTFYQDVEKITTQTIYIVAGSILFASLLVFFFVGYLLRPLSRVVSTMQGIIASTDLSQRVPVEYHDEIGELSHTFNLMVEGLDRAYTSIKNYAMEAVVARRNEMKIRNIFQKYVPQDIIDQFFEHPESMLVGDNRVLAVLFSDIRSFTTISEGMPPDELVEALNRYFALMVDIITARNGIVDKYIGDAIMAFFGAPVKRPDDGYNAVLAAIEMTEKVKEFNQRQIEEGKPEFRIGVGINYGLVTVGNIGCEKKMDYTVIGDMVNLASRLEGLTKYYHQEIVISESLFRKVEGKLPVRLLDTVAVKGKHRGVRIYTVKRELSPRQEEIWKLHNEGMELYYARRFDEAAVLFQRILELDPQDYPAQMLSRRCRLYVVEPPPPDWDGVEKMLVK</sequence>
<dbReference type="PaxDb" id="665571-STHERM_c01070"/>
<evidence type="ECO:0000259" key="9">
    <source>
        <dbReference type="PROSITE" id="PS50125"/>
    </source>
</evidence>
<accession>E0RU27</accession>
<dbReference type="CDD" id="cd06225">
    <property type="entry name" value="HAMP"/>
    <property type="match status" value="1"/>
</dbReference>
<dbReference type="Pfam" id="PF00211">
    <property type="entry name" value="Guanylate_cyc"/>
    <property type="match status" value="1"/>
</dbReference>
<feature type="transmembrane region" description="Helical" evidence="8">
    <location>
        <begin position="7"/>
        <end position="30"/>
    </location>
</feature>
<dbReference type="SUPFAM" id="SSF55073">
    <property type="entry name" value="Nucleotide cyclase"/>
    <property type="match status" value="1"/>
</dbReference>
<dbReference type="Gene3D" id="3.30.70.1230">
    <property type="entry name" value="Nucleotide cyclase"/>
    <property type="match status" value="1"/>
</dbReference>
<keyword evidence="4 8" id="KW-0812">Transmembrane</keyword>
<dbReference type="HOGENOM" id="CLU_463034_0_0_12"/>
<feature type="repeat" description="TPR" evidence="7">
    <location>
        <begin position="489"/>
        <end position="522"/>
    </location>
</feature>